<evidence type="ECO:0000256" key="2">
    <source>
        <dbReference type="HAMAP-Rule" id="MF_00003"/>
    </source>
</evidence>
<gene>
    <name evidence="2 3" type="primary">rbfA</name>
    <name evidence="3" type="ORF">COY67_02675</name>
</gene>
<dbReference type="HAMAP" id="MF_00003">
    <property type="entry name" value="RbfA"/>
    <property type="match status" value="1"/>
</dbReference>
<evidence type="ECO:0000313" key="3">
    <source>
        <dbReference type="EMBL" id="PIY94302.1"/>
    </source>
</evidence>
<proteinExistence type="inferred from homology"/>
<comment type="similarity">
    <text evidence="2">Belongs to the RbfA family.</text>
</comment>
<organism evidence="3 4">
    <name type="scientific">Candidatus Komeilibacteria bacterium CG_4_10_14_0_8_um_filter_37_78</name>
    <dbReference type="NCBI Taxonomy" id="1974471"/>
    <lineage>
        <taxon>Bacteria</taxon>
        <taxon>Candidatus Komeiliibacteriota</taxon>
    </lineage>
</organism>
<name>A0A2M7RCT8_9BACT</name>
<comment type="function">
    <text evidence="2">One of several proteins that assist in the late maturation steps of the functional core of the 30S ribosomal subunit. Associates with free 30S ribosomal subunits (but not with 30S subunits that are part of 70S ribosomes or polysomes). Required for efficient processing of 16S rRNA. May interact with the 5'-terminal helix region of 16S rRNA.</text>
</comment>
<dbReference type="GO" id="GO:0005737">
    <property type="term" value="C:cytoplasm"/>
    <property type="evidence" value="ECO:0007669"/>
    <property type="project" value="UniProtKB-SubCell"/>
</dbReference>
<dbReference type="InterPro" id="IPR020053">
    <property type="entry name" value="Ribosome-bd_factorA_CS"/>
</dbReference>
<dbReference type="EMBL" id="PFMC01000068">
    <property type="protein sequence ID" value="PIY94302.1"/>
    <property type="molecule type" value="Genomic_DNA"/>
</dbReference>
<comment type="subunit">
    <text evidence="2">Monomer. Binds 30S ribosomal subunits, but not 50S ribosomal subunits or 70S ribosomes.</text>
</comment>
<accession>A0A2M7RCT8</accession>
<comment type="caution">
    <text evidence="3">The sequence shown here is derived from an EMBL/GenBank/DDBJ whole genome shotgun (WGS) entry which is preliminary data.</text>
</comment>
<dbReference type="InterPro" id="IPR015946">
    <property type="entry name" value="KH_dom-like_a/b"/>
</dbReference>
<reference evidence="4" key="1">
    <citation type="submission" date="2017-09" db="EMBL/GenBank/DDBJ databases">
        <title>Depth-based differentiation of microbial function through sediment-hosted aquifers and enrichment of novel symbionts in the deep terrestrial subsurface.</title>
        <authorList>
            <person name="Probst A.J."/>
            <person name="Ladd B."/>
            <person name="Jarett J.K."/>
            <person name="Geller-Mcgrath D.E."/>
            <person name="Sieber C.M.K."/>
            <person name="Emerson J.B."/>
            <person name="Anantharaman K."/>
            <person name="Thomas B.C."/>
            <person name="Malmstrom R."/>
            <person name="Stieglmeier M."/>
            <person name="Klingl A."/>
            <person name="Woyke T."/>
            <person name="Ryan C.M."/>
            <person name="Banfield J.F."/>
        </authorList>
    </citation>
    <scope>NUCLEOTIDE SEQUENCE [LARGE SCALE GENOMIC DNA]</scope>
</reference>
<dbReference type="AlphaFoldDB" id="A0A2M7RCT8"/>
<dbReference type="PROSITE" id="PS01319">
    <property type="entry name" value="RBFA"/>
    <property type="match status" value="1"/>
</dbReference>
<keyword evidence="1 2" id="KW-0690">Ribosome biogenesis</keyword>
<dbReference type="GO" id="GO:0030490">
    <property type="term" value="P:maturation of SSU-rRNA"/>
    <property type="evidence" value="ECO:0007669"/>
    <property type="project" value="UniProtKB-UniRule"/>
</dbReference>
<dbReference type="InterPro" id="IPR000238">
    <property type="entry name" value="RbfA"/>
</dbReference>
<dbReference type="Proteomes" id="UP000228689">
    <property type="component" value="Unassembled WGS sequence"/>
</dbReference>
<dbReference type="NCBIfam" id="TIGR00082">
    <property type="entry name" value="rbfA"/>
    <property type="match status" value="1"/>
</dbReference>
<sequence>MTQRTDQLNSLLQQTLNEIFIREIEFPRDSLATITRVEVTPDLSWCTVWLSILPISKQGSTLKKVSSQQKKMQHLLNKTLHIRKVPKLKFEIDDTELKSRIIERELEKI</sequence>
<evidence type="ECO:0000256" key="1">
    <source>
        <dbReference type="ARBA" id="ARBA00022517"/>
    </source>
</evidence>
<comment type="subcellular location">
    <subcellularLocation>
        <location evidence="2">Cytoplasm</location>
    </subcellularLocation>
</comment>
<dbReference type="Pfam" id="PF02033">
    <property type="entry name" value="RBFA"/>
    <property type="match status" value="1"/>
</dbReference>
<dbReference type="Gene3D" id="3.30.300.20">
    <property type="match status" value="1"/>
</dbReference>
<protein>
    <recommendedName>
        <fullName evidence="2">Ribosome-binding factor A</fullName>
    </recommendedName>
</protein>
<evidence type="ECO:0000313" key="4">
    <source>
        <dbReference type="Proteomes" id="UP000228689"/>
    </source>
</evidence>
<keyword evidence="2" id="KW-0963">Cytoplasm</keyword>
<dbReference type="InterPro" id="IPR023799">
    <property type="entry name" value="RbfA_dom_sf"/>
</dbReference>
<dbReference type="SUPFAM" id="SSF89919">
    <property type="entry name" value="Ribosome-binding factor A, RbfA"/>
    <property type="match status" value="1"/>
</dbReference>